<keyword evidence="2" id="KW-1133">Transmembrane helix</keyword>
<feature type="region of interest" description="Disordered" evidence="1">
    <location>
        <begin position="167"/>
        <end position="201"/>
    </location>
</feature>
<keyword evidence="5" id="KW-1185">Reference proteome</keyword>
<dbReference type="OrthoDB" id="7028951at2"/>
<feature type="transmembrane region" description="Helical" evidence="2">
    <location>
        <begin position="32"/>
        <end position="52"/>
    </location>
</feature>
<dbReference type="EMBL" id="CP028918">
    <property type="protein sequence ID" value="AWB47170.1"/>
    <property type="molecule type" value="Genomic_DNA"/>
</dbReference>
<dbReference type="InterPro" id="IPR007492">
    <property type="entry name" value="LytTR_DNA-bd_dom"/>
</dbReference>
<dbReference type="Proteomes" id="UP000244496">
    <property type="component" value="Chromosome"/>
</dbReference>
<dbReference type="GO" id="GO:0003677">
    <property type="term" value="F:DNA binding"/>
    <property type="evidence" value="ECO:0007669"/>
    <property type="project" value="InterPro"/>
</dbReference>
<proteinExistence type="predicted"/>
<reference evidence="4 5" key="1">
    <citation type="submission" date="2018-04" db="EMBL/GenBank/DDBJ databases">
        <title>Genome sequencing of Gemmobacter.</title>
        <authorList>
            <person name="Yi H."/>
            <person name="Baek M.-G."/>
        </authorList>
    </citation>
    <scope>NUCLEOTIDE SEQUENCE [LARGE SCALE GENOMIC DNA]</scope>
    <source>
        <strain evidence="4 5">HYN0069</strain>
    </source>
</reference>
<gene>
    <name evidence="4" type="ORF">HYN69_00390</name>
</gene>
<feature type="domain" description="HTH LytTR-type" evidence="3">
    <location>
        <begin position="216"/>
        <end position="316"/>
    </location>
</feature>
<evidence type="ECO:0000313" key="4">
    <source>
        <dbReference type="EMBL" id="AWB47170.1"/>
    </source>
</evidence>
<feature type="transmembrane region" description="Helical" evidence="2">
    <location>
        <begin position="104"/>
        <end position="126"/>
    </location>
</feature>
<dbReference type="PROSITE" id="PS50930">
    <property type="entry name" value="HTH_LYTTR"/>
    <property type="match status" value="1"/>
</dbReference>
<accession>A0A2S0UHG0</accession>
<evidence type="ECO:0000259" key="3">
    <source>
        <dbReference type="PROSITE" id="PS50930"/>
    </source>
</evidence>
<keyword evidence="2" id="KW-0472">Membrane</keyword>
<organism evidence="4 5">
    <name type="scientific">Paragemmobacter aquarius</name>
    <dbReference type="NCBI Taxonomy" id="2169400"/>
    <lineage>
        <taxon>Bacteria</taxon>
        <taxon>Pseudomonadati</taxon>
        <taxon>Pseudomonadota</taxon>
        <taxon>Alphaproteobacteria</taxon>
        <taxon>Rhodobacterales</taxon>
        <taxon>Paracoccaceae</taxon>
        <taxon>Paragemmobacter</taxon>
    </lineage>
</organism>
<feature type="transmembrane region" description="Helical" evidence="2">
    <location>
        <begin position="64"/>
        <end position="92"/>
    </location>
</feature>
<dbReference type="AlphaFoldDB" id="A0A2S0UHG0"/>
<evidence type="ECO:0000313" key="5">
    <source>
        <dbReference type="Proteomes" id="UP000244496"/>
    </source>
</evidence>
<dbReference type="KEGG" id="geh:HYN69_00390"/>
<evidence type="ECO:0000256" key="2">
    <source>
        <dbReference type="SAM" id="Phobius"/>
    </source>
</evidence>
<dbReference type="Pfam" id="PF04397">
    <property type="entry name" value="LytTR"/>
    <property type="match status" value="1"/>
</dbReference>
<feature type="compositionally biased region" description="Pro residues" evidence="1">
    <location>
        <begin position="175"/>
        <end position="185"/>
    </location>
</feature>
<dbReference type="SMART" id="SM00850">
    <property type="entry name" value="LytTR"/>
    <property type="match status" value="1"/>
</dbReference>
<keyword evidence="2" id="KW-0812">Transmembrane</keyword>
<name>A0A2S0UHG0_9RHOB</name>
<sequence length="325" mass="35720">MQYRAGNNFRGVRVRSTEGTTFWVTADSLADYVLHPVFLRFFAVVIFIFALLDHRPDFNAFDGWGMALLWSAVAATALLWIALCSPVIAAMLKRRLIVQVYTPVILIPMAVFAEIVIQLVTTYAGGAAWQAPSDMLQYVARDVIVVLLVDLLHANYVVHAHPLAQTGKPDTLSPVPTPLPDPPRPAARLPEPEATPPAEPVQDMRATDTVPEIVMVRIGPAVMPLASILVVRTEDHYLGVTSRSGKALHRAKMADVAELHSGLFGMQINRSVWIAYSAVKEVIEAESRQIIVQLVTGDEERVSKPRVLAFRQAYAKYRAGHVAAG</sequence>
<protein>
    <recommendedName>
        <fullName evidence="3">HTH LytTR-type domain-containing protein</fullName>
    </recommendedName>
</protein>
<dbReference type="RefSeq" id="WP_108433999.1">
    <property type="nucleotide sequence ID" value="NZ_CP028918.1"/>
</dbReference>
<evidence type="ECO:0000256" key="1">
    <source>
        <dbReference type="SAM" id="MobiDB-lite"/>
    </source>
</evidence>